<dbReference type="InterPro" id="IPR036388">
    <property type="entry name" value="WH-like_DNA-bd_sf"/>
</dbReference>
<dbReference type="InterPro" id="IPR013324">
    <property type="entry name" value="RNA_pol_sigma_r3/r4-like"/>
</dbReference>
<dbReference type="GO" id="GO:0016987">
    <property type="term" value="F:sigma factor activity"/>
    <property type="evidence" value="ECO:0007669"/>
    <property type="project" value="UniProtKB-KW"/>
</dbReference>
<keyword evidence="5" id="KW-0804">Transcription</keyword>
<dbReference type="Proteomes" id="UP000184498">
    <property type="component" value="Unassembled WGS sequence"/>
</dbReference>
<dbReference type="PANTHER" id="PTHR43133:SF8">
    <property type="entry name" value="RNA POLYMERASE SIGMA FACTOR HI_1459-RELATED"/>
    <property type="match status" value="1"/>
</dbReference>
<dbReference type="RefSeq" id="WP_072997113.1">
    <property type="nucleotide sequence ID" value="NZ_FRAM01000001.1"/>
</dbReference>
<dbReference type="OrthoDB" id="9780326at2"/>
<dbReference type="Gene3D" id="1.10.1740.10">
    <property type="match status" value="1"/>
</dbReference>
<dbReference type="InterPro" id="IPR013249">
    <property type="entry name" value="RNA_pol_sigma70_r4_t2"/>
</dbReference>
<dbReference type="InterPro" id="IPR014284">
    <property type="entry name" value="RNA_pol_sigma-70_dom"/>
</dbReference>
<dbReference type="EMBL" id="FRAM01000001">
    <property type="protein sequence ID" value="SHK14735.1"/>
    <property type="molecule type" value="Genomic_DNA"/>
</dbReference>
<dbReference type="GO" id="GO:0006352">
    <property type="term" value="P:DNA-templated transcription initiation"/>
    <property type="evidence" value="ECO:0007669"/>
    <property type="project" value="InterPro"/>
</dbReference>
<dbReference type="AlphaFoldDB" id="A0A1M6Q3A7"/>
<sequence>MQNLHFEDIYHDYRKKIFRLCMGYVNDDDLAKDLCQETFVAVFQQLPKFRQEATVGTWIYRIATNICLRQINLERRMPKSELPYQIKDNSEKDNKLEKDKMTGFLYQCISELPEMERIIISLELEEMKQSDIAEVVGISPANVRVRIHRIKEKLTEKFRKYGNQL</sequence>
<dbReference type="InterPro" id="IPR039425">
    <property type="entry name" value="RNA_pol_sigma-70-like"/>
</dbReference>
<evidence type="ECO:0000256" key="4">
    <source>
        <dbReference type="ARBA" id="ARBA00023125"/>
    </source>
</evidence>
<accession>A0A1M6Q3A7</accession>
<dbReference type="STRING" id="216903.SAMN05444371_1489"/>
<dbReference type="SUPFAM" id="SSF88946">
    <property type="entry name" value="Sigma2 domain of RNA polymerase sigma factors"/>
    <property type="match status" value="1"/>
</dbReference>
<dbReference type="Pfam" id="PF04542">
    <property type="entry name" value="Sigma70_r2"/>
    <property type="match status" value="1"/>
</dbReference>
<dbReference type="InterPro" id="IPR007627">
    <property type="entry name" value="RNA_pol_sigma70_r2"/>
</dbReference>
<evidence type="ECO:0000256" key="1">
    <source>
        <dbReference type="ARBA" id="ARBA00010641"/>
    </source>
</evidence>
<gene>
    <name evidence="8" type="ORF">SAMN05444371_1489</name>
</gene>
<feature type="domain" description="RNA polymerase sigma factor 70 region 4 type 2" evidence="7">
    <location>
        <begin position="105"/>
        <end position="154"/>
    </location>
</feature>
<keyword evidence="3" id="KW-0731">Sigma factor</keyword>
<dbReference type="NCBIfam" id="TIGR02937">
    <property type="entry name" value="sigma70-ECF"/>
    <property type="match status" value="1"/>
</dbReference>
<dbReference type="InterPro" id="IPR013325">
    <property type="entry name" value="RNA_pol_sigma_r2"/>
</dbReference>
<reference evidence="9" key="1">
    <citation type="submission" date="2016-11" db="EMBL/GenBank/DDBJ databases">
        <authorList>
            <person name="Varghese N."/>
            <person name="Submissions S."/>
        </authorList>
    </citation>
    <scope>NUCLEOTIDE SEQUENCE [LARGE SCALE GENOMIC DNA]</scope>
    <source>
        <strain evidence="9">DSM 18016</strain>
    </source>
</reference>
<dbReference type="PANTHER" id="PTHR43133">
    <property type="entry name" value="RNA POLYMERASE ECF-TYPE SIGMA FACTO"/>
    <property type="match status" value="1"/>
</dbReference>
<evidence type="ECO:0000313" key="8">
    <source>
        <dbReference type="EMBL" id="SHK14735.1"/>
    </source>
</evidence>
<dbReference type="CDD" id="cd06171">
    <property type="entry name" value="Sigma70_r4"/>
    <property type="match status" value="1"/>
</dbReference>
<evidence type="ECO:0000256" key="3">
    <source>
        <dbReference type="ARBA" id="ARBA00023082"/>
    </source>
</evidence>
<evidence type="ECO:0000259" key="7">
    <source>
        <dbReference type="Pfam" id="PF08281"/>
    </source>
</evidence>
<keyword evidence="2" id="KW-0805">Transcription regulation</keyword>
<evidence type="ECO:0000256" key="5">
    <source>
        <dbReference type="ARBA" id="ARBA00023163"/>
    </source>
</evidence>
<feature type="domain" description="RNA polymerase sigma-70 region 2" evidence="6">
    <location>
        <begin position="9"/>
        <end position="75"/>
    </location>
</feature>
<dbReference type="Pfam" id="PF08281">
    <property type="entry name" value="Sigma70_r4_2"/>
    <property type="match status" value="1"/>
</dbReference>
<evidence type="ECO:0000313" key="9">
    <source>
        <dbReference type="Proteomes" id="UP000184498"/>
    </source>
</evidence>
<proteinExistence type="inferred from homology"/>
<organism evidence="8 9">
    <name type="scientific">Epilithonimonas mollis</name>
    <dbReference type="NCBI Taxonomy" id="216903"/>
    <lineage>
        <taxon>Bacteria</taxon>
        <taxon>Pseudomonadati</taxon>
        <taxon>Bacteroidota</taxon>
        <taxon>Flavobacteriia</taxon>
        <taxon>Flavobacteriales</taxon>
        <taxon>Weeksellaceae</taxon>
        <taxon>Chryseobacterium group</taxon>
        <taxon>Epilithonimonas</taxon>
    </lineage>
</organism>
<keyword evidence="4" id="KW-0238">DNA-binding</keyword>
<protein>
    <submittedName>
        <fullName evidence="8">RNA polymerase sigma-70 factor, ECF subfamily</fullName>
    </submittedName>
</protein>
<dbReference type="GO" id="GO:0003677">
    <property type="term" value="F:DNA binding"/>
    <property type="evidence" value="ECO:0007669"/>
    <property type="project" value="UniProtKB-KW"/>
</dbReference>
<comment type="similarity">
    <text evidence="1">Belongs to the sigma-70 factor family. ECF subfamily.</text>
</comment>
<name>A0A1M6Q3A7_9FLAO</name>
<dbReference type="Gene3D" id="1.10.10.10">
    <property type="entry name" value="Winged helix-like DNA-binding domain superfamily/Winged helix DNA-binding domain"/>
    <property type="match status" value="1"/>
</dbReference>
<keyword evidence="9" id="KW-1185">Reference proteome</keyword>
<dbReference type="SUPFAM" id="SSF88659">
    <property type="entry name" value="Sigma3 and sigma4 domains of RNA polymerase sigma factors"/>
    <property type="match status" value="1"/>
</dbReference>
<evidence type="ECO:0000256" key="2">
    <source>
        <dbReference type="ARBA" id="ARBA00023015"/>
    </source>
</evidence>
<evidence type="ECO:0000259" key="6">
    <source>
        <dbReference type="Pfam" id="PF04542"/>
    </source>
</evidence>